<dbReference type="AlphaFoldDB" id="A0A165ZZY1"/>
<dbReference type="InterPro" id="IPR056279">
    <property type="entry name" value="Aip3p_Bud6_N"/>
</dbReference>
<name>A0A165ZZY1_9AGAM</name>
<dbReference type="EMBL" id="KV417668">
    <property type="protein sequence ID" value="KZP11104.1"/>
    <property type="molecule type" value="Genomic_DNA"/>
</dbReference>
<proteinExistence type="predicted"/>
<feature type="non-terminal residue" evidence="2">
    <location>
        <position position="1"/>
    </location>
</feature>
<dbReference type="OrthoDB" id="783096at2759"/>
<dbReference type="Pfam" id="PF23153">
    <property type="entry name" value="Aip3p_Bud6_N"/>
    <property type="match status" value="1"/>
</dbReference>
<evidence type="ECO:0000313" key="3">
    <source>
        <dbReference type="Proteomes" id="UP000076532"/>
    </source>
</evidence>
<reference evidence="2 3" key="1">
    <citation type="journal article" date="2016" name="Mol. Biol. Evol.">
        <title>Comparative Genomics of Early-Diverging Mushroom-Forming Fungi Provides Insights into the Origins of Lignocellulose Decay Capabilities.</title>
        <authorList>
            <person name="Nagy L.G."/>
            <person name="Riley R."/>
            <person name="Tritt A."/>
            <person name="Adam C."/>
            <person name="Daum C."/>
            <person name="Floudas D."/>
            <person name="Sun H."/>
            <person name="Yadav J.S."/>
            <person name="Pangilinan J."/>
            <person name="Larsson K.H."/>
            <person name="Matsuura K."/>
            <person name="Barry K."/>
            <person name="Labutti K."/>
            <person name="Kuo R."/>
            <person name="Ohm R.A."/>
            <person name="Bhattacharya S.S."/>
            <person name="Shirouzu T."/>
            <person name="Yoshinaga Y."/>
            <person name="Martin F.M."/>
            <person name="Grigoriev I.V."/>
            <person name="Hibbett D.S."/>
        </authorList>
    </citation>
    <scope>NUCLEOTIDE SEQUENCE [LARGE SCALE GENOMIC DNA]</scope>
    <source>
        <strain evidence="2 3">CBS 109695</strain>
    </source>
</reference>
<feature type="domain" description="Aip3p/Bud6 N-terminal" evidence="1">
    <location>
        <begin position="5"/>
        <end position="112"/>
    </location>
</feature>
<keyword evidence="3" id="KW-1185">Reference proteome</keyword>
<evidence type="ECO:0000259" key="1">
    <source>
        <dbReference type="Pfam" id="PF23153"/>
    </source>
</evidence>
<dbReference type="Proteomes" id="UP000076532">
    <property type="component" value="Unassembled WGS sequence"/>
</dbReference>
<sequence>GDVPTAVGNLLVATKGLEAALRQWGEQRVSENEVSDTYVVVGTEFNNMITAFAQHQIDLSEIHTVPTDLRNVLESCLGEEPSPHALAEYMPDVRQIVWDLLWALRAKRDLWKRAAGAAPAAVSAISAGGGGRGYL</sequence>
<accession>A0A165ZZY1</accession>
<protein>
    <recommendedName>
        <fullName evidence="1">Aip3p/Bud6 N-terminal domain-containing protein</fullName>
    </recommendedName>
</protein>
<evidence type="ECO:0000313" key="2">
    <source>
        <dbReference type="EMBL" id="KZP11104.1"/>
    </source>
</evidence>
<organism evidence="2 3">
    <name type="scientific">Athelia psychrophila</name>
    <dbReference type="NCBI Taxonomy" id="1759441"/>
    <lineage>
        <taxon>Eukaryota</taxon>
        <taxon>Fungi</taxon>
        <taxon>Dikarya</taxon>
        <taxon>Basidiomycota</taxon>
        <taxon>Agaricomycotina</taxon>
        <taxon>Agaricomycetes</taxon>
        <taxon>Agaricomycetidae</taxon>
        <taxon>Atheliales</taxon>
        <taxon>Atheliaceae</taxon>
        <taxon>Athelia</taxon>
    </lineage>
</organism>
<gene>
    <name evidence="2" type="ORF">FIBSPDRAFT_757205</name>
</gene>